<dbReference type="Proteomes" id="UP001245370">
    <property type="component" value="Unassembled WGS sequence"/>
</dbReference>
<dbReference type="GO" id="GO:0006631">
    <property type="term" value="P:fatty acid metabolic process"/>
    <property type="evidence" value="ECO:0007669"/>
    <property type="project" value="TreeGrafter"/>
</dbReference>
<comment type="similarity">
    <text evidence="1">Belongs to the ATP-dependent AMP-binding enzyme family.</text>
</comment>
<reference evidence="4" key="1">
    <citation type="submission" date="2022-12" db="EMBL/GenBank/DDBJ databases">
        <title>Reference genome sequencing for broad-spectrum identification of bacterial and archaeal isolates by mass spectrometry.</title>
        <authorList>
            <person name="Sekiguchi Y."/>
            <person name="Tourlousse D.M."/>
        </authorList>
    </citation>
    <scope>NUCLEOTIDE SEQUENCE</scope>
    <source>
        <strain evidence="4">301</strain>
    </source>
</reference>
<dbReference type="GeneID" id="95765173"/>
<dbReference type="Proteomes" id="UP001144397">
    <property type="component" value="Unassembled WGS sequence"/>
</dbReference>
<dbReference type="InterPro" id="IPR045851">
    <property type="entry name" value="AMP-bd_C_sf"/>
</dbReference>
<dbReference type="PANTHER" id="PTHR43201">
    <property type="entry name" value="ACYL-COA SYNTHETASE"/>
    <property type="match status" value="1"/>
</dbReference>
<dbReference type="InterPro" id="IPR020845">
    <property type="entry name" value="AMP-binding_CS"/>
</dbReference>
<dbReference type="Gene3D" id="3.30.300.30">
    <property type="match status" value="1"/>
</dbReference>
<accession>A0A9W6CS41</accession>
<dbReference type="InterPro" id="IPR000873">
    <property type="entry name" value="AMP-dep_synth/lig_dom"/>
</dbReference>
<dbReference type="RefSeq" id="WP_281809448.1">
    <property type="nucleotide sequence ID" value="NZ_BSDO01000008.1"/>
</dbReference>
<organism evidence="4 6">
    <name type="scientific">Xanthobacter flavus</name>
    <dbReference type="NCBI Taxonomy" id="281"/>
    <lineage>
        <taxon>Bacteria</taxon>
        <taxon>Pseudomonadati</taxon>
        <taxon>Pseudomonadota</taxon>
        <taxon>Alphaproteobacteria</taxon>
        <taxon>Hyphomicrobiales</taxon>
        <taxon>Xanthobacteraceae</taxon>
        <taxon>Xanthobacter</taxon>
    </lineage>
</organism>
<dbReference type="CDD" id="cd05941">
    <property type="entry name" value="MCS"/>
    <property type="match status" value="1"/>
</dbReference>
<proteinExistence type="inferred from homology"/>
<dbReference type="Pfam" id="PF13193">
    <property type="entry name" value="AMP-binding_C"/>
    <property type="match status" value="1"/>
</dbReference>
<dbReference type="Gene3D" id="3.40.50.12780">
    <property type="entry name" value="N-terminal domain of ligase-like"/>
    <property type="match status" value="1"/>
</dbReference>
<dbReference type="PROSITE" id="PS00455">
    <property type="entry name" value="AMP_BINDING"/>
    <property type="match status" value="1"/>
</dbReference>
<keyword evidence="7" id="KW-1185">Reference proteome</keyword>
<evidence type="ECO:0000256" key="1">
    <source>
        <dbReference type="ARBA" id="ARBA00006432"/>
    </source>
</evidence>
<dbReference type="EMBL" id="JAVDPY010000008">
    <property type="protein sequence ID" value="MDR6335598.1"/>
    <property type="molecule type" value="Genomic_DNA"/>
</dbReference>
<dbReference type="PANTHER" id="PTHR43201:SF8">
    <property type="entry name" value="ACYL-COA SYNTHETASE FAMILY MEMBER 3"/>
    <property type="match status" value="1"/>
</dbReference>
<evidence type="ECO:0000313" key="5">
    <source>
        <dbReference type="EMBL" id="MDR6335598.1"/>
    </source>
</evidence>
<dbReference type="EC" id="6.2.1.-" evidence="5"/>
<evidence type="ECO:0000313" key="7">
    <source>
        <dbReference type="Proteomes" id="UP001245370"/>
    </source>
</evidence>
<dbReference type="InterPro" id="IPR042099">
    <property type="entry name" value="ANL_N_sf"/>
</dbReference>
<comment type="caution">
    <text evidence="4">The sequence shown here is derived from an EMBL/GenBank/DDBJ whole genome shotgun (WGS) entry which is preliminary data.</text>
</comment>
<dbReference type="NCBIfam" id="NF005702">
    <property type="entry name" value="PRK07514.1"/>
    <property type="match status" value="1"/>
</dbReference>
<dbReference type="InterPro" id="IPR025110">
    <property type="entry name" value="AMP-bd_C"/>
</dbReference>
<feature type="domain" description="AMP-dependent synthetase/ligase" evidence="2">
    <location>
        <begin position="27"/>
        <end position="366"/>
    </location>
</feature>
<reference evidence="5 7" key="2">
    <citation type="submission" date="2023-07" db="EMBL/GenBank/DDBJ databases">
        <title>Genomic Encyclopedia of Type Strains, Phase IV (KMG-IV): sequencing the most valuable type-strain genomes for metagenomic binning, comparative biology and taxonomic classification.</title>
        <authorList>
            <person name="Goeker M."/>
        </authorList>
    </citation>
    <scope>NUCLEOTIDE SEQUENCE [LARGE SCALE GENOMIC DNA]</scope>
    <source>
        <strain evidence="5 7">DSM 338</strain>
    </source>
</reference>
<name>A0A9W6CS41_XANFL</name>
<gene>
    <name evidence="5" type="ORF">GGQ86_004094</name>
    <name evidence="4" type="ORF">XFLAVUS301_43990</name>
</gene>
<sequence length="509" mass="55023">MIENHLFSAIRAAIPAMDKPLARLIDGTVETYGDALALSARLANLLVARGVKPGDRVAVQVEKSWPALALYLATIRAGAVYLPLNTAYTLNEVEYFLSDAEPAVFVCRPEIEQDARALATRLGVGAVETLGNDGKGSLTDAAAAFPDTFEDVARGPEDLGGILYTSGTTGRAKGAMLTHANLLSNAQTLKDYWRFTADDVLLHALPIFHTHGLFVASNIILLAGASMEFRSKFDPKEAVALMSAGKVTTLMGVPTFYTRLLDQPGLTREVTKGMRLFISGSAPLLAETHRAFEERTGHAILERYGMTETGMNTSNPYNGARIAGTVGYPLPGISARVTDPETGAVLPTGEIGMIEVQGPNVFKGYWRMPEKTASEFRDGFFITGDLGKIDEKGYVHIVGRGKDLVITGGFNVYPKEVEGEIDAIPGVIESAVIGVPHPDFGEGVTAVIVAQKDATLTEDAVHRALENRLAKFKQPKRVLFVSELPRNTMGKVQKNILRDTYKDIYRNVA</sequence>
<keyword evidence="5" id="KW-0436">Ligase</keyword>
<dbReference type="Pfam" id="PF00501">
    <property type="entry name" value="AMP-binding"/>
    <property type="match status" value="1"/>
</dbReference>
<evidence type="ECO:0000313" key="4">
    <source>
        <dbReference type="EMBL" id="GLI24725.1"/>
    </source>
</evidence>
<evidence type="ECO:0000259" key="2">
    <source>
        <dbReference type="Pfam" id="PF00501"/>
    </source>
</evidence>
<dbReference type="EMBL" id="BSDO01000008">
    <property type="protein sequence ID" value="GLI24725.1"/>
    <property type="molecule type" value="Genomic_DNA"/>
</dbReference>
<dbReference type="AlphaFoldDB" id="A0A9W6CS41"/>
<dbReference type="GO" id="GO:0031956">
    <property type="term" value="F:medium-chain fatty acid-CoA ligase activity"/>
    <property type="evidence" value="ECO:0007669"/>
    <property type="project" value="TreeGrafter"/>
</dbReference>
<feature type="domain" description="AMP-binding enzyme C-terminal" evidence="3">
    <location>
        <begin position="416"/>
        <end position="491"/>
    </location>
</feature>
<dbReference type="SUPFAM" id="SSF56801">
    <property type="entry name" value="Acetyl-CoA synthetase-like"/>
    <property type="match status" value="1"/>
</dbReference>
<protein>
    <submittedName>
        <fullName evidence="4">Malonyl-CoA synthase</fullName>
    </submittedName>
    <submittedName>
        <fullName evidence="5">Malonyl-CoA/methylmalonyl-CoA synthetase</fullName>
        <ecNumber evidence="5">6.2.1.-</ecNumber>
    </submittedName>
</protein>
<evidence type="ECO:0000313" key="6">
    <source>
        <dbReference type="Proteomes" id="UP001144397"/>
    </source>
</evidence>
<evidence type="ECO:0000259" key="3">
    <source>
        <dbReference type="Pfam" id="PF13193"/>
    </source>
</evidence>